<accession>A0A6J4KM99</accession>
<evidence type="ECO:0000256" key="1">
    <source>
        <dbReference type="SAM" id="MobiDB-lite"/>
    </source>
</evidence>
<organism evidence="2">
    <name type="scientific">uncultured Microcoleus sp</name>
    <dbReference type="NCBI Taxonomy" id="259945"/>
    <lineage>
        <taxon>Bacteria</taxon>
        <taxon>Bacillati</taxon>
        <taxon>Cyanobacteriota</taxon>
        <taxon>Cyanophyceae</taxon>
        <taxon>Oscillatoriophycideae</taxon>
        <taxon>Oscillatoriales</taxon>
        <taxon>Microcoleaceae</taxon>
        <taxon>Microcoleus</taxon>
        <taxon>environmental samples</taxon>
    </lineage>
</organism>
<proteinExistence type="predicted"/>
<reference evidence="2" key="1">
    <citation type="submission" date="2020-02" db="EMBL/GenBank/DDBJ databases">
        <authorList>
            <person name="Meier V. D."/>
        </authorList>
    </citation>
    <scope>NUCLEOTIDE SEQUENCE</scope>
    <source>
        <strain evidence="2">AVDCRST_MAG84</strain>
    </source>
</reference>
<feature type="region of interest" description="Disordered" evidence="1">
    <location>
        <begin position="1"/>
        <end position="24"/>
    </location>
</feature>
<feature type="compositionally biased region" description="Polar residues" evidence="1">
    <location>
        <begin position="8"/>
        <end position="17"/>
    </location>
</feature>
<feature type="non-terminal residue" evidence="2">
    <location>
        <position position="1"/>
    </location>
</feature>
<name>A0A6J4KM99_9CYAN</name>
<dbReference type="AlphaFoldDB" id="A0A6J4KM99"/>
<feature type="non-terminal residue" evidence="2">
    <location>
        <position position="51"/>
    </location>
</feature>
<sequence>EGVVVSWAASSGKSQAEGSCGSGAHPESGQFWFIKAPCLQHSCLLSKRRHL</sequence>
<gene>
    <name evidence="2" type="ORF">AVDCRST_MAG84-706</name>
</gene>
<protein>
    <submittedName>
        <fullName evidence="2">Uncharacterized protein</fullName>
    </submittedName>
</protein>
<evidence type="ECO:0000313" key="2">
    <source>
        <dbReference type="EMBL" id="CAA9309886.1"/>
    </source>
</evidence>
<dbReference type="EMBL" id="CADCTZ010000104">
    <property type="protein sequence ID" value="CAA9309886.1"/>
    <property type="molecule type" value="Genomic_DNA"/>
</dbReference>